<comment type="caution">
    <text evidence="2">The sequence shown here is derived from an EMBL/GenBank/DDBJ whole genome shotgun (WGS) entry which is preliminary data.</text>
</comment>
<keyword evidence="3" id="KW-1185">Reference proteome</keyword>
<feature type="compositionally biased region" description="Pro residues" evidence="1">
    <location>
        <begin position="145"/>
        <end position="155"/>
    </location>
</feature>
<dbReference type="Proteomes" id="UP001066276">
    <property type="component" value="Chromosome 10"/>
</dbReference>
<dbReference type="EMBL" id="JANPWB010000014">
    <property type="protein sequence ID" value="KAJ1097314.1"/>
    <property type="molecule type" value="Genomic_DNA"/>
</dbReference>
<evidence type="ECO:0000256" key="1">
    <source>
        <dbReference type="SAM" id="MobiDB-lite"/>
    </source>
</evidence>
<gene>
    <name evidence="2" type="ORF">NDU88_002439</name>
</gene>
<feature type="compositionally biased region" description="Polar residues" evidence="1">
    <location>
        <begin position="64"/>
        <end position="79"/>
    </location>
</feature>
<organism evidence="2 3">
    <name type="scientific">Pleurodeles waltl</name>
    <name type="common">Iberian ribbed newt</name>
    <dbReference type="NCBI Taxonomy" id="8319"/>
    <lineage>
        <taxon>Eukaryota</taxon>
        <taxon>Metazoa</taxon>
        <taxon>Chordata</taxon>
        <taxon>Craniata</taxon>
        <taxon>Vertebrata</taxon>
        <taxon>Euteleostomi</taxon>
        <taxon>Amphibia</taxon>
        <taxon>Batrachia</taxon>
        <taxon>Caudata</taxon>
        <taxon>Salamandroidea</taxon>
        <taxon>Salamandridae</taxon>
        <taxon>Pleurodelinae</taxon>
        <taxon>Pleurodeles</taxon>
    </lineage>
</organism>
<feature type="region of interest" description="Disordered" evidence="1">
    <location>
        <begin position="28"/>
        <end position="159"/>
    </location>
</feature>
<proteinExistence type="predicted"/>
<name>A0AAV7M2G1_PLEWA</name>
<protein>
    <submittedName>
        <fullName evidence="2">Uncharacterized protein</fullName>
    </submittedName>
</protein>
<evidence type="ECO:0000313" key="2">
    <source>
        <dbReference type="EMBL" id="KAJ1097314.1"/>
    </source>
</evidence>
<evidence type="ECO:0000313" key="3">
    <source>
        <dbReference type="Proteomes" id="UP001066276"/>
    </source>
</evidence>
<sequence length="196" mass="21285">MPHGFLHRGPADCRRRQISVSTLAHSPSGALFRHNDSPFTSLPVGPRPHTPFYAALQTRRESHQTSAGPISQLEPQDSQARCLGLQPPLLPRFSSAPPMPSVREDTHEPGPEFASRTGPAPPAITGPRPRRRPLPSCGPSHQTQSPPPFRGPPSPTAGARQVRASFYGRAPTIVAGLRFVLDDGEVRTTLRVRPPF</sequence>
<accession>A0AAV7M2G1</accession>
<dbReference type="AlphaFoldDB" id="A0AAV7M2G1"/>
<reference evidence="2" key="1">
    <citation type="journal article" date="2022" name="bioRxiv">
        <title>Sequencing and chromosome-scale assembly of the giantPleurodeles waltlgenome.</title>
        <authorList>
            <person name="Brown T."/>
            <person name="Elewa A."/>
            <person name="Iarovenko S."/>
            <person name="Subramanian E."/>
            <person name="Araus A.J."/>
            <person name="Petzold A."/>
            <person name="Susuki M."/>
            <person name="Suzuki K.-i.T."/>
            <person name="Hayashi T."/>
            <person name="Toyoda A."/>
            <person name="Oliveira C."/>
            <person name="Osipova E."/>
            <person name="Leigh N.D."/>
            <person name="Simon A."/>
            <person name="Yun M.H."/>
        </authorList>
    </citation>
    <scope>NUCLEOTIDE SEQUENCE</scope>
    <source>
        <strain evidence="2">20211129_DDA</strain>
        <tissue evidence="2">Liver</tissue>
    </source>
</reference>